<protein>
    <submittedName>
        <fullName evidence="2">Uncharacterized protein</fullName>
    </submittedName>
</protein>
<keyword evidence="3" id="KW-1185">Reference proteome</keyword>
<dbReference type="AlphaFoldDB" id="A0A9D3SSM7"/>
<dbReference type="EMBL" id="JAHKSW010000003">
    <property type="protein sequence ID" value="KAG7333650.1"/>
    <property type="molecule type" value="Genomic_DNA"/>
</dbReference>
<evidence type="ECO:0000313" key="3">
    <source>
        <dbReference type="Proteomes" id="UP000824219"/>
    </source>
</evidence>
<feature type="compositionally biased region" description="Polar residues" evidence="1">
    <location>
        <begin position="1"/>
        <end position="13"/>
    </location>
</feature>
<feature type="region of interest" description="Disordered" evidence="1">
    <location>
        <begin position="1"/>
        <end position="25"/>
    </location>
</feature>
<proteinExistence type="predicted"/>
<reference evidence="2 3" key="1">
    <citation type="submission" date="2021-06" db="EMBL/GenBank/DDBJ databases">
        <title>Chromosome-level genome assembly of the red-tail catfish (Hemibagrus wyckioides).</title>
        <authorList>
            <person name="Shao F."/>
        </authorList>
    </citation>
    <scope>NUCLEOTIDE SEQUENCE [LARGE SCALE GENOMIC DNA]</scope>
    <source>
        <strain evidence="2">EC202008001</strain>
        <tissue evidence="2">Blood</tissue>
    </source>
</reference>
<comment type="caution">
    <text evidence="2">The sequence shown here is derived from an EMBL/GenBank/DDBJ whole genome shotgun (WGS) entry which is preliminary data.</text>
</comment>
<dbReference type="Proteomes" id="UP000824219">
    <property type="component" value="Linkage Group LG03"/>
</dbReference>
<accession>A0A9D3SSM7</accession>
<sequence>MVTQSRRSETATPTPDPLIRPNESPLLLPVRSSTPKVNLSVSFDLPVPFPCTNVSIPGHVLFPALPGRYKSGIFIPSSQSKLRFQVLLRSLSPCFQLAFVSVSPHAKSEGRPLSFCSNVSTVLIL</sequence>
<gene>
    <name evidence="2" type="ORF">KOW79_002057</name>
</gene>
<evidence type="ECO:0000313" key="2">
    <source>
        <dbReference type="EMBL" id="KAG7333650.1"/>
    </source>
</evidence>
<organism evidence="2 3">
    <name type="scientific">Hemibagrus wyckioides</name>
    <dbReference type="NCBI Taxonomy" id="337641"/>
    <lineage>
        <taxon>Eukaryota</taxon>
        <taxon>Metazoa</taxon>
        <taxon>Chordata</taxon>
        <taxon>Craniata</taxon>
        <taxon>Vertebrata</taxon>
        <taxon>Euteleostomi</taxon>
        <taxon>Actinopterygii</taxon>
        <taxon>Neopterygii</taxon>
        <taxon>Teleostei</taxon>
        <taxon>Ostariophysi</taxon>
        <taxon>Siluriformes</taxon>
        <taxon>Bagridae</taxon>
        <taxon>Hemibagrus</taxon>
    </lineage>
</organism>
<evidence type="ECO:0000256" key="1">
    <source>
        <dbReference type="SAM" id="MobiDB-lite"/>
    </source>
</evidence>
<name>A0A9D3SSM7_9TELE</name>